<accession>A0A7V3RH69</accession>
<sequence length="90" mass="9899">MALFEVFDEQWVKGCDIIAFGEKVIEDVKVFKIRHKVIRDLVPINLLGMEKAGDILIFGLSGPGGISSPCFQSLSSISNLIISKLYPNST</sequence>
<proteinExistence type="predicted"/>
<evidence type="ECO:0000313" key="1">
    <source>
        <dbReference type="EMBL" id="HGE78053.1"/>
    </source>
</evidence>
<reference evidence="1" key="1">
    <citation type="journal article" date="2020" name="mSystems">
        <title>Genome- and Community-Level Interaction Insights into Carbon Utilization and Element Cycling Functions of Hydrothermarchaeota in Hydrothermal Sediment.</title>
        <authorList>
            <person name="Zhou Z."/>
            <person name="Liu Y."/>
            <person name="Xu W."/>
            <person name="Pan J."/>
            <person name="Luo Z.H."/>
            <person name="Li M."/>
        </authorList>
    </citation>
    <scope>NUCLEOTIDE SEQUENCE [LARGE SCALE GENOMIC DNA]</scope>
    <source>
        <strain evidence="1">SpSt-961</strain>
    </source>
</reference>
<protein>
    <submittedName>
        <fullName evidence="1">Uncharacterized protein</fullName>
    </submittedName>
</protein>
<name>A0A7V3RH69_UNCW3</name>
<comment type="caution">
    <text evidence="1">The sequence shown here is derived from an EMBL/GenBank/DDBJ whole genome shotgun (WGS) entry which is preliminary data.</text>
</comment>
<gene>
    <name evidence="1" type="ORF">ENX68_03515</name>
</gene>
<dbReference type="EMBL" id="DTOZ01000088">
    <property type="protein sequence ID" value="HGE78053.1"/>
    <property type="molecule type" value="Genomic_DNA"/>
</dbReference>
<organism evidence="1">
    <name type="scientific">candidate division WOR-3 bacterium</name>
    <dbReference type="NCBI Taxonomy" id="2052148"/>
    <lineage>
        <taxon>Bacteria</taxon>
        <taxon>Bacteria division WOR-3</taxon>
    </lineage>
</organism>
<dbReference type="AlphaFoldDB" id="A0A7V3RH69"/>